<comment type="caution">
    <text evidence="5">The sequence shown here is derived from an EMBL/GenBank/DDBJ whole genome shotgun (WGS) entry which is preliminary data.</text>
</comment>
<dbReference type="Gene3D" id="2.30.110.10">
    <property type="entry name" value="Electron Transport, Fmn-binding Protein, Chain A"/>
    <property type="match status" value="1"/>
</dbReference>
<gene>
    <name evidence="5" type="ORF">H9980_11815</name>
</gene>
<dbReference type="EMBL" id="DXET01000263">
    <property type="protein sequence ID" value="HIX82637.1"/>
    <property type="molecule type" value="Genomic_DNA"/>
</dbReference>
<evidence type="ECO:0000313" key="5">
    <source>
        <dbReference type="EMBL" id="HIX82637.1"/>
    </source>
</evidence>
<reference evidence="5" key="2">
    <citation type="submission" date="2021-04" db="EMBL/GenBank/DDBJ databases">
        <authorList>
            <person name="Gilroy R."/>
        </authorList>
    </citation>
    <scope>NUCLEOTIDE SEQUENCE</scope>
    <source>
        <strain evidence="5">ChiGjej1B1-14440</strain>
    </source>
</reference>
<evidence type="ECO:0000313" key="6">
    <source>
        <dbReference type="Proteomes" id="UP000886724"/>
    </source>
</evidence>
<dbReference type="InterPro" id="IPR052174">
    <property type="entry name" value="Flavoredoxin"/>
</dbReference>
<dbReference type="PANTHER" id="PTHR43567">
    <property type="entry name" value="FLAVOREDOXIN-RELATED-RELATED"/>
    <property type="match status" value="1"/>
</dbReference>
<dbReference type="Pfam" id="PF01613">
    <property type="entry name" value="Flavin_Reduct"/>
    <property type="match status" value="1"/>
</dbReference>
<dbReference type="GO" id="GO:0010181">
    <property type="term" value="F:FMN binding"/>
    <property type="evidence" value="ECO:0007669"/>
    <property type="project" value="InterPro"/>
</dbReference>
<comment type="similarity">
    <text evidence="3">Belongs to the flavoredoxin family.</text>
</comment>
<dbReference type="AlphaFoldDB" id="A0A9D1XNE2"/>
<evidence type="ECO:0000256" key="1">
    <source>
        <dbReference type="ARBA" id="ARBA00001917"/>
    </source>
</evidence>
<keyword evidence="2" id="KW-0285">Flavoprotein</keyword>
<dbReference type="GO" id="GO:0016646">
    <property type="term" value="F:oxidoreductase activity, acting on the CH-NH group of donors, NAD or NADP as acceptor"/>
    <property type="evidence" value="ECO:0007669"/>
    <property type="project" value="UniProtKB-ARBA"/>
</dbReference>
<organism evidence="5 6">
    <name type="scientific">Candidatus Erysipelatoclostridium merdavium</name>
    <dbReference type="NCBI Taxonomy" id="2838566"/>
    <lineage>
        <taxon>Bacteria</taxon>
        <taxon>Bacillati</taxon>
        <taxon>Bacillota</taxon>
        <taxon>Erysipelotrichia</taxon>
        <taxon>Erysipelotrichales</taxon>
        <taxon>Erysipelotrichales incertae sedis</taxon>
    </lineage>
</organism>
<name>A0A9D1XNE2_9FIRM</name>
<reference evidence="5" key="1">
    <citation type="journal article" date="2021" name="PeerJ">
        <title>Extensive microbial diversity within the chicken gut microbiome revealed by metagenomics and culture.</title>
        <authorList>
            <person name="Gilroy R."/>
            <person name="Ravi A."/>
            <person name="Getino M."/>
            <person name="Pursley I."/>
            <person name="Horton D.L."/>
            <person name="Alikhan N.F."/>
            <person name="Baker D."/>
            <person name="Gharbi K."/>
            <person name="Hall N."/>
            <person name="Watson M."/>
            <person name="Adriaenssens E.M."/>
            <person name="Foster-Nyarko E."/>
            <person name="Jarju S."/>
            <person name="Secka A."/>
            <person name="Antonio M."/>
            <person name="Oren A."/>
            <person name="Chaudhuri R.R."/>
            <person name="La Ragione R."/>
            <person name="Hildebrand F."/>
            <person name="Pallen M.J."/>
        </authorList>
    </citation>
    <scope>NUCLEOTIDE SEQUENCE</scope>
    <source>
        <strain evidence="5">ChiGjej1B1-14440</strain>
    </source>
</reference>
<comment type="cofactor">
    <cofactor evidence="1">
        <name>FMN</name>
        <dbReference type="ChEBI" id="CHEBI:58210"/>
    </cofactor>
</comment>
<evidence type="ECO:0000256" key="2">
    <source>
        <dbReference type="ARBA" id="ARBA00022630"/>
    </source>
</evidence>
<evidence type="ECO:0000259" key="4">
    <source>
        <dbReference type="Pfam" id="PF01613"/>
    </source>
</evidence>
<dbReference type="Proteomes" id="UP000886724">
    <property type="component" value="Unassembled WGS sequence"/>
</dbReference>
<feature type="domain" description="Flavin reductase like" evidence="4">
    <location>
        <begin position="12"/>
        <end position="145"/>
    </location>
</feature>
<protein>
    <submittedName>
        <fullName evidence="5">Flavin reductase family protein</fullName>
    </submittedName>
</protein>
<accession>A0A9D1XNE2</accession>
<evidence type="ECO:0000256" key="3">
    <source>
        <dbReference type="ARBA" id="ARBA00038054"/>
    </source>
</evidence>
<dbReference type="PANTHER" id="PTHR43567:SF1">
    <property type="entry name" value="FLAVOREDOXIN"/>
    <property type="match status" value="1"/>
</dbReference>
<dbReference type="SUPFAM" id="SSF50475">
    <property type="entry name" value="FMN-binding split barrel"/>
    <property type="match status" value="1"/>
</dbReference>
<dbReference type="InterPro" id="IPR002563">
    <property type="entry name" value="Flavin_Rdtase-like_dom"/>
</dbReference>
<proteinExistence type="inferred from homology"/>
<dbReference type="InterPro" id="IPR012349">
    <property type="entry name" value="Split_barrel_FMN-bd"/>
</dbReference>
<sequence length="186" mass="20506">MRKNFGAKPFLYPCPVLIIASYDKNNNPDAMNAAWGSIADYKKIALYLASSHKTVKNILHKKAFTVSMADANNVVAADYVGIVSGNNVPDKLEKANWHTTKSEFVDAPIIDELAMTLECKLISYDEESELLLGEIVNVSVDEKVLDDQGKIDPEKLEPITFDPVNNSYLKLGAKVGNAFKDGNKIK</sequence>